<evidence type="ECO:0000313" key="2">
    <source>
        <dbReference type="EMBL" id="CAB1435504.1"/>
    </source>
</evidence>
<evidence type="ECO:0000256" key="1">
    <source>
        <dbReference type="SAM" id="MobiDB-lite"/>
    </source>
</evidence>
<protein>
    <submittedName>
        <fullName evidence="2">Uncharacterized protein</fullName>
    </submittedName>
</protein>
<comment type="caution">
    <text evidence="2">The sequence shown here is derived from an EMBL/GenBank/DDBJ whole genome shotgun (WGS) entry which is preliminary data.</text>
</comment>
<feature type="compositionally biased region" description="Basic and acidic residues" evidence="1">
    <location>
        <begin position="97"/>
        <end position="106"/>
    </location>
</feature>
<keyword evidence="3" id="KW-1185">Reference proteome</keyword>
<feature type="region of interest" description="Disordered" evidence="1">
    <location>
        <begin position="1"/>
        <end position="38"/>
    </location>
</feature>
<dbReference type="EMBL" id="CADEAL010001779">
    <property type="protein sequence ID" value="CAB1435504.1"/>
    <property type="molecule type" value="Genomic_DNA"/>
</dbReference>
<reference evidence="2" key="1">
    <citation type="submission" date="2020-03" db="EMBL/GenBank/DDBJ databases">
        <authorList>
            <person name="Weist P."/>
        </authorList>
    </citation>
    <scope>NUCLEOTIDE SEQUENCE</scope>
</reference>
<proteinExistence type="predicted"/>
<dbReference type="Proteomes" id="UP001153269">
    <property type="component" value="Unassembled WGS sequence"/>
</dbReference>
<gene>
    <name evidence="2" type="ORF">PLEPLA_LOCUS23574</name>
</gene>
<feature type="region of interest" description="Disordered" evidence="1">
    <location>
        <begin position="152"/>
        <end position="172"/>
    </location>
</feature>
<feature type="region of interest" description="Disordered" evidence="1">
    <location>
        <begin position="74"/>
        <end position="106"/>
    </location>
</feature>
<organism evidence="2 3">
    <name type="scientific">Pleuronectes platessa</name>
    <name type="common">European plaice</name>
    <dbReference type="NCBI Taxonomy" id="8262"/>
    <lineage>
        <taxon>Eukaryota</taxon>
        <taxon>Metazoa</taxon>
        <taxon>Chordata</taxon>
        <taxon>Craniata</taxon>
        <taxon>Vertebrata</taxon>
        <taxon>Euteleostomi</taxon>
        <taxon>Actinopterygii</taxon>
        <taxon>Neopterygii</taxon>
        <taxon>Teleostei</taxon>
        <taxon>Neoteleostei</taxon>
        <taxon>Acanthomorphata</taxon>
        <taxon>Carangaria</taxon>
        <taxon>Pleuronectiformes</taxon>
        <taxon>Pleuronectoidei</taxon>
        <taxon>Pleuronectidae</taxon>
        <taxon>Pleuronectes</taxon>
    </lineage>
</organism>
<evidence type="ECO:0000313" key="3">
    <source>
        <dbReference type="Proteomes" id="UP001153269"/>
    </source>
</evidence>
<name>A0A9N7YS52_PLEPL</name>
<accession>A0A9N7YS52</accession>
<feature type="compositionally biased region" description="Basic and acidic residues" evidence="1">
    <location>
        <begin position="1"/>
        <end position="10"/>
    </location>
</feature>
<dbReference type="AlphaFoldDB" id="A0A9N7YS52"/>
<feature type="compositionally biased region" description="Basic and acidic residues" evidence="1">
    <location>
        <begin position="77"/>
        <end position="89"/>
    </location>
</feature>
<sequence length="172" mass="19309">MWKDGAEGGRGRRYHVGTVGREKGEEVGVRAGGGREGGNNSPLHVVRCSPLEEELLFHSTLLEITASWRYSSSAPWRQREKSRSPEKLLNHKTQKTVRSEKRERVSGAEQIEDKRVEVKLCSLTVNKKHSALRRARTLGVFIVVVSPLQWRRSGPGGEKGEELTVRSLSARK</sequence>